<comment type="caution">
    <text evidence="1">The sequence shown here is derived from an EMBL/GenBank/DDBJ whole genome shotgun (WGS) entry which is preliminary data.</text>
</comment>
<dbReference type="AlphaFoldDB" id="A0A0F9MM41"/>
<dbReference type="InterPro" id="IPR036249">
    <property type="entry name" value="Thioredoxin-like_sf"/>
</dbReference>
<dbReference type="Gene3D" id="3.40.30.10">
    <property type="entry name" value="Glutaredoxin"/>
    <property type="match status" value="1"/>
</dbReference>
<proteinExistence type="predicted"/>
<gene>
    <name evidence="1" type="ORF">LCGC14_1058120</name>
</gene>
<protein>
    <submittedName>
        <fullName evidence="1">Uncharacterized protein</fullName>
    </submittedName>
</protein>
<dbReference type="SUPFAM" id="SSF52833">
    <property type="entry name" value="Thioredoxin-like"/>
    <property type="match status" value="1"/>
</dbReference>
<dbReference type="EMBL" id="LAZR01004472">
    <property type="protein sequence ID" value="KKN08300.1"/>
    <property type="molecule type" value="Genomic_DNA"/>
</dbReference>
<reference evidence="1" key="1">
    <citation type="journal article" date="2015" name="Nature">
        <title>Complex archaea that bridge the gap between prokaryotes and eukaryotes.</title>
        <authorList>
            <person name="Spang A."/>
            <person name="Saw J.H."/>
            <person name="Jorgensen S.L."/>
            <person name="Zaremba-Niedzwiedzka K."/>
            <person name="Martijn J."/>
            <person name="Lind A.E."/>
            <person name="van Eijk R."/>
            <person name="Schleper C."/>
            <person name="Guy L."/>
            <person name="Ettema T.J."/>
        </authorList>
    </citation>
    <scope>NUCLEOTIDE SEQUENCE</scope>
</reference>
<dbReference type="CDD" id="cd02980">
    <property type="entry name" value="TRX_Fd_family"/>
    <property type="match status" value="1"/>
</dbReference>
<accession>A0A0F9MM41</accession>
<name>A0A0F9MM41_9ZZZZ</name>
<organism evidence="1">
    <name type="scientific">marine sediment metagenome</name>
    <dbReference type="NCBI Taxonomy" id="412755"/>
    <lineage>
        <taxon>unclassified sequences</taxon>
        <taxon>metagenomes</taxon>
        <taxon>ecological metagenomes</taxon>
    </lineage>
</organism>
<evidence type="ECO:0000313" key="1">
    <source>
        <dbReference type="EMBL" id="KKN08300.1"/>
    </source>
</evidence>
<sequence length="99" mass="11368">MSETYYKHHVFLCINQREGGKTCCANCGSPQMRDYMKVKSTSLAGVRINTAGCLDRCEEGPVIVVYPEGIWYTYIDEEDLDEIIQEHLVHGRVVDRLRI</sequence>